<evidence type="ECO:0000313" key="3">
    <source>
        <dbReference type="Proteomes" id="UP000024404"/>
    </source>
</evidence>
<proteinExistence type="predicted"/>
<dbReference type="EMBL" id="CMVM020000396">
    <property type="status" value="NOT_ANNOTATED_CDS"/>
    <property type="molecule type" value="Genomic_DNA"/>
</dbReference>
<feature type="region of interest" description="Disordered" evidence="1">
    <location>
        <begin position="1"/>
        <end position="22"/>
    </location>
</feature>
<reference evidence="3" key="1">
    <citation type="submission" date="2013-10" db="EMBL/GenBank/DDBJ databases">
        <title>Genome sequencing of Onchocerca volvulus.</title>
        <authorList>
            <person name="Cotton J."/>
            <person name="Tsai J."/>
            <person name="Stanley E."/>
            <person name="Tracey A."/>
            <person name="Holroyd N."/>
            <person name="Lustigman S."/>
            <person name="Berriman M."/>
        </authorList>
    </citation>
    <scope>NUCLEOTIDE SEQUENCE</scope>
</reference>
<accession>A0A8R1XQ84</accession>
<evidence type="ECO:0000313" key="2">
    <source>
        <dbReference type="EnsemblMetazoa" id="OVOC12101.1"/>
    </source>
</evidence>
<protein>
    <submittedName>
        <fullName evidence="2">Uncharacterized protein</fullName>
    </submittedName>
</protein>
<dbReference type="EnsemblMetazoa" id="OVOC12101.1">
    <property type="protein sequence ID" value="OVOC12101.1"/>
    <property type="gene ID" value="WBGene00248910"/>
</dbReference>
<sequence length="227" mass="26132">MGNRHAKSAKRNSRSSSSLDRRKHLEHQITLLRSISAHSHFSKNENAVVRCQFLLIFRFFFFYFAEERRKVPKWMTYSHRSLPYAPSSNSILSSISNETTPSHPTANTSSICVASHEGESVEMIPEVAERSHTMDCGGTVFRFHIVLFDFREHSPLQSSNEIPEMEMQLKNPAVFLTPKSIMNRKKSLSASWLIEREKGLFIISEFSSLIKILIINCKESVWSLRPQ</sequence>
<feature type="compositionally biased region" description="Basic residues" evidence="1">
    <location>
        <begin position="1"/>
        <end position="13"/>
    </location>
</feature>
<evidence type="ECO:0000256" key="1">
    <source>
        <dbReference type="SAM" id="MobiDB-lite"/>
    </source>
</evidence>
<name>A0A8R1XQ84_ONCVO</name>
<keyword evidence="3" id="KW-1185">Reference proteome</keyword>
<dbReference type="Proteomes" id="UP000024404">
    <property type="component" value="Unassembled WGS sequence"/>
</dbReference>
<dbReference type="OMA" id="IPKTMNK"/>
<organism evidence="2 3">
    <name type="scientific">Onchocerca volvulus</name>
    <dbReference type="NCBI Taxonomy" id="6282"/>
    <lineage>
        <taxon>Eukaryota</taxon>
        <taxon>Metazoa</taxon>
        <taxon>Ecdysozoa</taxon>
        <taxon>Nematoda</taxon>
        <taxon>Chromadorea</taxon>
        <taxon>Rhabditida</taxon>
        <taxon>Spirurina</taxon>
        <taxon>Spiruromorpha</taxon>
        <taxon>Filarioidea</taxon>
        <taxon>Onchocercidae</taxon>
        <taxon>Onchocerca</taxon>
    </lineage>
</organism>
<dbReference type="AlphaFoldDB" id="A0A8R1XQ84"/>
<reference evidence="2" key="2">
    <citation type="submission" date="2022-06" db="UniProtKB">
        <authorList>
            <consortium name="EnsemblMetazoa"/>
        </authorList>
    </citation>
    <scope>IDENTIFICATION</scope>
</reference>